<dbReference type="PROSITE" id="PS00247">
    <property type="entry name" value="HBGF_FGF"/>
    <property type="match status" value="1"/>
</dbReference>
<dbReference type="Proteomes" id="UP000693946">
    <property type="component" value="Linkage Group LG12"/>
</dbReference>
<feature type="compositionally biased region" description="Basic and acidic residues" evidence="4">
    <location>
        <begin position="295"/>
        <end position="309"/>
    </location>
</feature>
<feature type="compositionally biased region" description="Basic and acidic residues" evidence="4">
    <location>
        <begin position="316"/>
        <end position="332"/>
    </location>
</feature>
<dbReference type="Pfam" id="PF00167">
    <property type="entry name" value="FGF"/>
    <property type="match status" value="1"/>
</dbReference>
<protein>
    <recommendedName>
        <fullName evidence="3">Fibroblast growth factor</fullName>
        <shortName evidence="3">FGF</shortName>
    </recommendedName>
</protein>
<keyword evidence="6" id="KW-1185">Reference proteome</keyword>
<accession>A0AAV6SNL8</accession>
<dbReference type="EMBL" id="JAGKHQ010000004">
    <property type="protein sequence ID" value="KAG7518570.1"/>
    <property type="molecule type" value="Genomic_DNA"/>
</dbReference>
<dbReference type="CDD" id="cd23326">
    <property type="entry name" value="beta-trefoil_FGF16"/>
    <property type="match status" value="1"/>
</dbReference>
<dbReference type="InterPro" id="IPR002209">
    <property type="entry name" value="Fibroblast_GF_fam"/>
</dbReference>
<feature type="region of interest" description="Disordered" evidence="4">
    <location>
        <begin position="289"/>
        <end position="332"/>
    </location>
</feature>
<sequence length="332" mass="36628">MPSLNLTAVHTMAEVGSFLGTVDLDLQSFPALGNMPIVESPVGLNERLGQIEGRLQRGSPTDFGHLKGILRRRQLYCRTGFQLEIFPNGTVHGTRQDHSRFGILEFISLAVSLVSIRGVDAGLYLGMNEKGELYGSKKLTAECVFREQFEENWYNTYASTLYKHTDTGRFYYVALNKDGSPREGNRTKKHQKLTHFLPRPVEIEKIPQAYRDLFQYRGLTDSTVKTALGLLNGQKQLLAAQTTSGDVLQTWSGGNLGLRGDGINISTSAIVVMFLHWQISVSCESKLPRGGGNGKVKDMQGKTLADGEMKTIPGEGKIDERLKGEESGTKGT</sequence>
<dbReference type="FunFam" id="2.80.10.50:FF:000004">
    <property type="entry name" value="Fibroblast growth factor"/>
    <property type="match status" value="1"/>
</dbReference>
<evidence type="ECO:0000256" key="3">
    <source>
        <dbReference type="RuleBase" id="RU049442"/>
    </source>
</evidence>
<evidence type="ECO:0000256" key="1">
    <source>
        <dbReference type="ARBA" id="ARBA00007936"/>
    </source>
</evidence>
<reference evidence="5 6" key="1">
    <citation type="journal article" date="2021" name="Sci. Rep.">
        <title>Chromosome anchoring in Senegalese sole (Solea senegalensis) reveals sex-associated markers and genome rearrangements in flatfish.</title>
        <authorList>
            <person name="Guerrero-Cozar I."/>
            <person name="Gomez-Garrido J."/>
            <person name="Berbel C."/>
            <person name="Martinez-Blanch J.F."/>
            <person name="Alioto T."/>
            <person name="Claros M.G."/>
            <person name="Gagnaire P.A."/>
            <person name="Manchado M."/>
        </authorList>
    </citation>
    <scope>NUCLEOTIDE SEQUENCE [LARGE SCALE GENOMIC DNA]</scope>
    <source>
        <strain evidence="5">Sse05_10M</strain>
    </source>
</reference>
<evidence type="ECO:0000256" key="4">
    <source>
        <dbReference type="SAM" id="MobiDB-lite"/>
    </source>
</evidence>
<proteinExistence type="inferred from homology"/>
<gene>
    <name evidence="5" type="ORF">JOB18_037537</name>
</gene>
<dbReference type="AlphaFoldDB" id="A0AAV6SNL8"/>
<keyword evidence="2" id="KW-0339">Growth factor</keyword>
<name>A0AAV6SNL8_SOLSE</name>
<evidence type="ECO:0000313" key="6">
    <source>
        <dbReference type="Proteomes" id="UP000693946"/>
    </source>
</evidence>
<evidence type="ECO:0000313" key="5">
    <source>
        <dbReference type="EMBL" id="KAG7518570.1"/>
    </source>
</evidence>
<dbReference type="PANTHER" id="PTHR11486">
    <property type="entry name" value="FIBROBLAST GROWTH FACTOR"/>
    <property type="match status" value="1"/>
</dbReference>
<dbReference type="SMART" id="SM00442">
    <property type="entry name" value="FGF"/>
    <property type="match status" value="1"/>
</dbReference>
<organism evidence="5 6">
    <name type="scientific">Solea senegalensis</name>
    <name type="common">Senegalese sole</name>
    <dbReference type="NCBI Taxonomy" id="28829"/>
    <lineage>
        <taxon>Eukaryota</taxon>
        <taxon>Metazoa</taxon>
        <taxon>Chordata</taxon>
        <taxon>Craniata</taxon>
        <taxon>Vertebrata</taxon>
        <taxon>Euteleostomi</taxon>
        <taxon>Actinopterygii</taxon>
        <taxon>Neopterygii</taxon>
        <taxon>Teleostei</taxon>
        <taxon>Neoteleostei</taxon>
        <taxon>Acanthomorphata</taxon>
        <taxon>Carangaria</taxon>
        <taxon>Pleuronectiformes</taxon>
        <taxon>Pleuronectoidei</taxon>
        <taxon>Soleidae</taxon>
        <taxon>Solea</taxon>
    </lineage>
</organism>
<comment type="caution">
    <text evidence="5">The sequence shown here is derived from an EMBL/GenBank/DDBJ whole genome shotgun (WGS) entry which is preliminary data.</text>
</comment>
<dbReference type="GO" id="GO:0008083">
    <property type="term" value="F:growth factor activity"/>
    <property type="evidence" value="ECO:0007669"/>
    <property type="project" value="UniProtKB-KW"/>
</dbReference>
<evidence type="ECO:0000256" key="2">
    <source>
        <dbReference type="ARBA" id="ARBA00023030"/>
    </source>
</evidence>
<comment type="similarity">
    <text evidence="1 3">Belongs to the heparin-binding growth factors family.</text>
</comment>